<dbReference type="Pfam" id="PF00535">
    <property type="entry name" value="Glycos_transf_2"/>
    <property type="match status" value="1"/>
</dbReference>
<keyword evidence="3" id="KW-1185">Reference proteome</keyword>
<dbReference type="PANTHER" id="PTHR43685">
    <property type="entry name" value="GLYCOSYLTRANSFERASE"/>
    <property type="match status" value="1"/>
</dbReference>
<dbReference type="Gene3D" id="3.90.550.10">
    <property type="entry name" value="Spore Coat Polysaccharide Biosynthesis Protein SpsA, Chain A"/>
    <property type="match status" value="1"/>
</dbReference>
<dbReference type="Proteomes" id="UP000239210">
    <property type="component" value="Unassembled WGS sequence"/>
</dbReference>
<feature type="domain" description="Glycosyltransferase 2-like" evidence="1">
    <location>
        <begin position="30"/>
        <end position="183"/>
    </location>
</feature>
<dbReference type="RefSeq" id="WP_170121355.1">
    <property type="nucleotide sequence ID" value="NZ_PVTG01000010.1"/>
</dbReference>
<dbReference type="AlphaFoldDB" id="A0A2T0TR86"/>
<reference evidence="2 3" key="1">
    <citation type="submission" date="2018-03" db="EMBL/GenBank/DDBJ databases">
        <title>Genomic Encyclopedia of Archaeal and Bacterial Type Strains, Phase II (KMG-II): from individual species to whole genera.</title>
        <authorList>
            <person name="Goeker M."/>
        </authorList>
    </citation>
    <scope>NUCLEOTIDE SEQUENCE [LARGE SCALE GENOMIC DNA]</scope>
    <source>
        <strain evidence="2 3">DSM 45416</strain>
    </source>
</reference>
<proteinExistence type="predicted"/>
<evidence type="ECO:0000313" key="2">
    <source>
        <dbReference type="EMBL" id="PRY48159.1"/>
    </source>
</evidence>
<sequence>MLNLSSSPAGNAVVAVAHPAPHRPAEPTVSVVIACYTEARWAGITAAVRSALDQDRPPLEVVVAVDHAPALLDRVERAFPEVRVVPNTTARGASGTRNAGARAARGDVVAFLDDDTRAARTWLRTLVRGLQETPGAVGVGGRVEADWPRGVVPRWFPPEFLWVVGASYEGMPTRRSEVRNVWSESMAVWREDFARVGGFRDGFGKLGAASSPEDTEFCIRAAAVTGRTWLYVPEAQIVHDVPAARAGWSYFVRRCYEEGRGKAAMAALDQGSALGEERGHVLGAIPRGVWRDLRRVLRGDGWGLARVATTGVGLLAAAWGYAAGRTTAARAGA</sequence>
<dbReference type="InterPro" id="IPR029044">
    <property type="entry name" value="Nucleotide-diphossugar_trans"/>
</dbReference>
<comment type="caution">
    <text evidence="2">The sequence shown here is derived from an EMBL/GenBank/DDBJ whole genome shotgun (WGS) entry which is preliminary data.</text>
</comment>
<dbReference type="InterPro" id="IPR001173">
    <property type="entry name" value="Glyco_trans_2-like"/>
</dbReference>
<dbReference type="PANTHER" id="PTHR43685:SF2">
    <property type="entry name" value="GLYCOSYLTRANSFERASE 2-LIKE DOMAIN-CONTAINING PROTEIN"/>
    <property type="match status" value="1"/>
</dbReference>
<evidence type="ECO:0000313" key="3">
    <source>
        <dbReference type="Proteomes" id="UP000239210"/>
    </source>
</evidence>
<organism evidence="2 3">
    <name type="scientific">Geodermatophilus tzadiensis</name>
    <dbReference type="NCBI Taxonomy" id="1137988"/>
    <lineage>
        <taxon>Bacteria</taxon>
        <taxon>Bacillati</taxon>
        <taxon>Actinomycetota</taxon>
        <taxon>Actinomycetes</taxon>
        <taxon>Geodermatophilales</taxon>
        <taxon>Geodermatophilaceae</taxon>
        <taxon>Geodermatophilus</taxon>
    </lineage>
</organism>
<dbReference type="SUPFAM" id="SSF53448">
    <property type="entry name" value="Nucleotide-diphospho-sugar transferases"/>
    <property type="match status" value="1"/>
</dbReference>
<name>A0A2T0TR86_9ACTN</name>
<keyword evidence="2" id="KW-0808">Transferase</keyword>
<dbReference type="EMBL" id="PVTG01000010">
    <property type="protein sequence ID" value="PRY48159.1"/>
    <property type="molecule type" value="Genomic_DNA"/>
</dbReference>
<dbReference type="InterPro" id="IPR050834">
    <property type="entry name" value="Glycosyltransf_2"/>
</dbReference>
<gene>
    <name evidence="2" type="ORF">LY71_11045</name>
</gene>
<accession>A0A2T0TR86</accession>
<dbReference type="GO" id="GO:0016740">
    <property type="term" value="F:transferase activity"/>
    <property type="evidence" value="ECO:0007669"/>
    <property type="project" value="UniProtKB-KW"/>
</dbReference>
<protein>
    <submittedName>
        <fullName evidence="2">Glycosyl transferase family 2</fullName>
    </submittedName>
</protein>
<evidence type="ECO:0000259" key="1">
    <source>
        <dbReference type="Pfam" id="PF00535"/>
    </source>
</evidence>
<dbReference type="CDD" id="cd00761">
    <property type="entry name" value="Glyco_tranf_GTA_type"/>
    <property type="match status" value="1"/>
</dbReference>